<accession>A0AAN9QPL2</accession>
<protein>
    <submittedName>
        <fullName evidence="2">Uncharacterized protein</fullName>
    </submittedName>
</protein>
<organism evidence="2 3">
    <name type="scientific">Canavalia gladiata</name>
    <name type="common">Sword bean</name>
    <name type="synonym">Dolichos gladiatus</name>
    <dbReference type="NCBI Taxonomy" id="3824"/>
    <lineage>
        <taxon>Eukaryota</taxon>
        <taxon>Viridiplantae</taxon>
        <taxon>Streptophyta</taxon>
        <taxon>Embryophyta</taxon>
        <taxon>Tracheophyta</taxon>
        <taxon>Spermatophyta</taxon>
        <taxon>Magnoliopsida</taxon>
        <taxon>eudicotyledons</taxon>
        <taxon>Gunneridae</taxon>
        <taxon>Pentapetalae</taxon>
        <taxon>rosids</taxon>
        <taxon>fabids</taxon>
        <taxon>Fabales</taxon>
        <taxon>Fabaceae</taxon>
        <taxon>Papilionoideae</taxon>
        <taxon>50 kb inversion clade</taxon>
        <taxon>NPAAA clade</taxon>
        <taxon>indigoferoid/millettioid clade</taxon>
        <taxon>Phaseoleae</taxon>
        <taxon>Canavalia</taxon>
    </lineage>
</organism>
<evidence type="ECO:0000313" key="3">
    <source>
        <dbReference type="Proteomes" id="UP001367508"/>
    </source>
</evidence>
<feature type="compositionally biased region" description="Basic and acidic residues" evidence="1">
    <location>
        <begin position="60"/>
        <end position="79"/>
    </location>
</feature>
<gene>
    <name evidence="2" type="ORF">VNO77_19425</name>
</gene>
<name>A0AAN9QPL2_CANGL</name>
<dbReference type="AlphaFoldDB" id="A0AAN9QPL2"/>
<evidence type="ECO:0000256" key="1">
    <source>
        <dbReference type="SAM" id="MobiDB-lite"/>
    </source>
</evidence>
<proteinExistence type="predicted"/>
<dbReference type="EMBL" id="JAYMYQ010000004">
    <property type="protein sequence ID" value="KAK7338793.1"/>
    <property type="molecule type" value="Genomic_DNA"/>
</dbReference>
<sequence>MVGTTTTSDQNIDSKTVGTSPYHNRFAGNRRRERSLERYQNPRDMEKMKMTAETVTIPKIRGEKPPKTSNRDPEEKLDFLRLNQDFPDGE</sequence>
<evidence type="ECO:0000313" key="2">
    <source>
        <dbReference type="EMBL" id="KAK7338793.1"/>
    </source>
</evidence>
<keyword evidence="3" id="KW-1185">Reference proteome</keyword>
<reference evidence="2 3" key="1">
    <citation type="submission" date="2024-01" db="EMBL/GenBank/DDBJ databases">
        <title>The genomes of 5 underutilized Papilionoideae crops provide insights into root nodulation and disease resistanc.</title>
        <authorList>
            <person name="Jiang F."/>
        </authorList>
    </citation>
    <scope>NUCLEOTIDE SEQUENCE [LARGE SCALE GENOMIC DNA]</scope>
    <source>
        <strain evidence="2">LVBAO_FW01</strain>
        <tissue evidence="2">Leaves</tissue>
    </source>
</reference>
<dbReference type="Proteomes" id="UP001367508">
    <property type="component" value="Unassembled WGS sequence"/>
</dbReference>
<feature type="compositionally biased region" description="Basic and acidic residues" evidence="1">
    <location>
        <begin position="34"/>
        <end position="50"/>
    </location>
</feature>
<feature type="region of interest" description="Disordered" evidence="1">
    <location>
        <begin position="1"/>
        <end position="90"/>
    </location>
</feature>
<comment type="caution">
    <text evidence="2">The sequence shown here is derived from an EMBL/GenBank/DDBJ whole genome shotgun (WGS) entry which is preliminary data.</text>
</comment>
<feature type="compositionally biased region" description="Polar residues" evidence="1">
    <location>
        <begin position="1"/>
        <end position="22"/>
    </location>
</feature>